<evidence type="ECO:0000313" key="21">
    <source>
        <dbReference type="Proteomes" id="UP000198668"/>
    </source>
</evidence>
<dbReference type="InterPro" id="IPR005147">
    <property type="entry name" value="tRNA_synthase_B5-dom"/>
</dbReference>
<evidence type="ECO:0000256" key="14">
    <source>
        <dbReference type="ARBA" id="ARBA00049255"/>
    </source>
</evidence>
<reference evidence="20 21" key="1">
    <citation type="submission" date="2016-10" db="EMBL/GenBank/DDBJ databases">
        <authorList>
            <person name="de Groot N.N."/>
        </authorList>
    </citation>
    <scope>NUCLEOTIDE SEQUENCE [LARGE SCALE GENOMIC DNA]</scope>
    <source>
        <strain evidence="20 21">DSM 27630</strain>
    </source>
</reference>
<feature type="binding site" evidence="15">
    <location>
        <position position="471"/>
    </location>
    <ligand>
        <name>Mg(2+)</name>
        <dbReference type="ChEBI" id="CHEBI:18420"/>
        <note>shared with alpha subunit</note>
    </ligand>
</feature>
<keyword evidence="8 15" id="KW-0547">Nucleotide-binding</keyword>
<evidence type="ECO:0000259" key="18">
    <source>
        <dbReference type="PROSITE" id="PS51447"/>
    </source>
</evidence>
<keyword evidence="13 15" id="KW-0030">Aminoacyl-tRNA synthetase</keyword>
<feature type="binding site" evidence="15">
    <location>
        <position position="472"/>
    </location>
    <ligand>
        <name>Mg(2+)</name>
        <dbReference type="ChEBI" id="CHEBI:18420"/>
        <note>shared with alpha subunit</note>
    </ligand>
</feature>
<dbReference type="SUPFAM" id="SSF56037">
    <property type="entry name" value="PheT/TilS domain"/>
    <property type="match status" value="1"/>
</dbReference>
<keyword evidence="7 15" id="KW-0479">Metal-binding</keyword>
<evidence type="ECO:0000256" key="1">
    <source>
        <dbReference type="ARBA" id="ARBA00004496"/>
    </source>
</evidence>
<keyword evidence="12 15" id="KW-0648">Protein biosynthesis</keyword>
<keyword evidence="4 15" id="KW-0963">Cytoplasm</keyword>
<evidence type="ECO:0000256" key="9">
    <source>
        <dbReference type="ARBA" id="ARBA00022840"/>
    </source>
</evidence>
<evidence type="ECO:0000256" key="7">
    <source>
        <dbReference type="ARBA" id="ARBA00022723"/>
    </source>
</evidence>
<dbReference type="Gene3D" id="2.40.50.140">
    <property type="entry name" value="Nucleic acid-binding proteins"/>
    <property type="match status" value="1"/>
</dbReference>
<dbReference type="AlphaFoldDB" id="A0A1I3CK42"/>
<keyword evidence="11 16" id="KW-0694">RNA-binding</keyword>
<dbReference type="HAMAP" id="MF_00283">
    <property type="entry name" value="Phe_tRNA_synth_beta1"/>
    <property type="match status" value="1"/>
</dbReference>
<evidence type="ECO:0000256" key="3">
    <source>
        <dbReference type="ARBA" id="ARBA00011209"/>
    </source>
</evidence>
<evidence type="ECO:0000259" key="19">
    <source>
        <dbReference type="PROSITE" id="PS51483"/>
    </source>
</evidence>
<accession>A0A1I3CK42</accession>
<dbReference type="NCBIfam" id="NF045760">
    <property type="entry name" value="YtpR"/>
    <property type="match status" value="1"/>
</dbReference>
<dbReference type="SUPFAM" id="SSF50249">
    <property type="entry name" value="Nucleic acid-binding proteins"/>
    <property type="match status" value="1"/>
</dbReference>
<evidence type="ECO:0000313" key="20">
    <source>
        <dbReference type="EMBL" id="SFH74855.1"/>
    </source>
</evidence>
<dbReference type="Gene3D" id="3.30.70.380">
    <property type="entry name" value="Ferrodoxin-fold anticodon-binding domain"/>
    <property type="match status" value="1"/>
</dbReference>
<dbReference type="GO" id="GO:0005524">
    <property type="term" value="F:ATP binding"/>
    <property type="evidence" value="ECO:0007669"/>
    <property type="project" value="UniProtKB-UniRule"/>
</dbReference>
<protein>
    <recommendedName>
        <fullName evidence="15">Phenylalanine--tRNA ligase beta subunit</fullName>
        <ecNumber evidence="15">6.1.1.20</ecNumber>
    </recommendedName>
    <alternativeName>
        <fullName evidence="15">Phenylalanyl-tRNA synthetase beta subunit</fullName>
        <shortName evidence="15">PheRS</shortName>
    </alternativeName>
</protein>
<dbReference type="InterPro" id="IPR009061">
    <property type="entry name" value="DNA-bd_dom_put_sf"/>
</dbReference>
<dbReference type="InterPro" id="IPR036690">
    <property type="entry name" value="Fdx_antiC-bd_sf"/>
</dbReference>
<feature type="domain" description="B5" evidence="19">
    <location>
        <begin position="409"/>
        <end position="484"/>
    </location>
</feature>
<dbReference type="FunFam" id="3.30.70.380:FF:000001">
    <property type="entry name" value="Phenylalanine--tRNA ligase beta subunit"/>
    <property type="match status" value="1"/>
</dbReference>
<dbReference type="Pfam" id="PF01588">
    <property type="entry name" value="tRNA_bind"/>
    <property type="match status" value="1"/>
</dbReference>
<comment type="cofactor">
    <cofactor evidence="15">
        <name>Mg(2+)</name>
        <dbReference type="ChEBI" id="CHEBI:18420"/>
    </cofactor>
    <text evidence="15">Binds 2 magnesium ions per tetramer.</text>
</comment>
<evidence type="ECO:0000259" key="17">
    <source>
        <dbReference type="PROSITE" id="PS50886"/>
    </source>
</evidence>
<dbReference type="Pfam" id="PF03147">
    <property type="entry name" value="FDX-ACB"/>
    <property type="match status" value="1"/>
</dbReference>
<feature type="domain" description="FDX-ACB" evidence="18">
    <location>
        <begin position="711"/>
        <end position="804"/>
    </location>
</feature>
<feature type="domain" description="TRNA-binding" evidence="17">
    <location>
        <begin position="40"/>
        <end position="154"/>
    </location>
</feature>
<dbReference type="OrthoDB" id="9805455at2"/>
<evidence type="ECO:0000256" key="12">
    <source>
        <dbReference type="ARBA" id="ARBA00022917"/>
    </source>
</evidence>
<dbReference type="InterPro" id="IPR012340">
    <property type="entry name" value="NA-bd_OB-fold"/>
</dbReference>
<dbReference type="PROSITE" id="PS51447">
    <property type="entry name" value="FDX_ACB"/>
    <property type="match status" value="1"/>
</dbReference>
<sequence>MNVSYKWLTEYVDLEGITPDELAEKMSRTGIEIEGVDYPSEGLKKIVVGHAVEVVDHPDSNHLHICQVDVGEEVLQIVCGAPNIAAGQKVIVALPGSRITGNKKIKKGKMRGVVSNGMICSLEELGYTDHVVPKKYAEGIYVLPNEAVPGEEVFSYLSMDDAILDMSITPNRADALSMRGTAYEVGAIYNKKVTFPELDYVEDPSEDIKQDMQVSVENPADTPIYSIQIIKDVTVKESPLWLQTKLMNAGIRPVNNIVDITNYILLEYGQPLHAFDYDKLGSKEIYVRRAKAEEKIVTLDEEERTLSPENIVITNGEKPIALAGVMGGLDSHITDETVTVALEAALFDPISIRKTAKALNLRSESSARFEKGINLATVQEAGKQAAAWMAELAGGRIVSGIAEARSVEAKDVTVSITLEKINHALGTELSEDEVTSIFDQLGFDASISNGTFAVIIPPRRWDIAIEADLIEEVARIYGYDNLPSTLPISASHPGYLNEKQRLTRHTKHFLEGSGLSQAISYVLTTPEKAAAFSMRESDRIQLEMPMSEDHSTLRMSLLSGLLDDLSYNIAHHNQNVALYENGRVFYTSSEQTLPIEEEHVAGALTGSLQQADWQGKEQRIDFFVIKGILEEMFAAYGLVEPITFVQRTDLPLLHPGRTAAIMLGDEMIGFAGQLHPSVAKERDLKETYVFEFNFQAIVNAEKHATIYQPVPKYPGMSRDIALMVDETVSNKQIVEVIKENGGKYLTAVHLFDVYQGENIETGKKSLAYTLSYLNPTATLVEEEVSKAFDKVQSALVEQVQAEIR</sequence>
<dbReference type="SUPFAM" id="SSF55681">
    <property type="entry name" value="Class II aaRS and biotin synthetases"/>
    <property type="match status" value="1"/>
</dbReference>
<dbReference type="GO" id="GO:0016740">
    <property type="term" value="F:transferase activity"/>
    <property type="evidence" value="ECO:0007669"/>
    <property type="project" value="UniProtKB-ARBA"/>
</dbReference>
<dbReference type="CDD" id="cd02796">
    <property type="entry name" value="tRNA_bind_bactPheRS"/>
    <property type="match status" value="1"/>
</dbReference>
<dbReference type="GO" id="GO:0004826">
    <property type="term" value="F:phenylalanine-tRNA ligase activity"/>
    <property type="evidence" value="ECO:0007669"/>
    <property type="project" value="UniProtKB-UniRule"/>
</dbReference>
<keyword evidence="6 15" id="KW-0436">Ligase</keyword>
<gene>
    <name evidence="15" type="primary">pheT</name>
    <name evidence="20" type="ORF">SAMN04489868_11922</name>
</gene>
<dbReference type="Proteomes" id="UP000198668">
    <property type="component" value="Unassembled WGS sequence"/>
</dbReference>
<dbReference type="FunFam" id="2.40.50.140:FF:000045">
    <property type="entry name" value="Phenylalanine--tRNA ligase beta subunit"/>
    <property type="match status" value="1"/>
</dbReference>
<proteinExistence type="inferred from homology"/>
<evidence type="ECO:0000256" key="10">
    <source>
        <dbReference type="ARBA" id="ARBA00022842"/>
    </source>
</evidence>
<dbReference type="InterPro" id="IPR020825">
    <property type="entry name" value="Phe-tRNA_synthase-like_B3/B4"/>
</dbReference>
<dbReference type="RefSeq" id="WP_092092548.1">
    <property type="nucleotide sequence ID" value="NZ_FOQE01000019.1"/>
</dbReference>
<dbReference type="Pfam" id="PF03483">
    <property type="entry name" value="B3_4"/>
    <property type="match status" value="1"/>
</dbReference>
<dbReference type="FunFam" id="3.50.40.10:FF:000001">
    <property type="entry name" value="Phenylalanine--tRNA ligase beta subunit"/>
    <property type="match status" value="1"/>
</dbReference>
<dbReference type="InterPro" id="IPR005121">
    <property type="entry name" value="Fdx_antiC-bd"/>
</dbReference>
<comment type="subcellular location">
    <subcellularLocation>
        <location evidence="1 15">Cytoplasm</location>
    </subcellularLocation>
</comment>
<feature type="binding site" evidence="15">
    <location>
        <position position="468"/>
    </location>
    <ligand>
        <name>Mg(2+)</name>
        <dbReference type="ChEBI" id="CHEBI:18420"/>
        <note>shared with alpha subunit</note>
    </ligand>
</feature>
<dbReference type="SMART" id="SM00873">
    <property type="entry name" value="B3_4"/>
    <property type="match status" value="1"/>
</dbReference>
<evidence type="ECO:0000256" key="8">
    <source>
        <dbReference type="ARBA" id="ARBA00022741"/>
    </source>
</evidence>
<dbReference type="InterPro" id="IPR045060">
    <property type="entry name" value="Phe-tRNA-ligase_IIc_bsu"/>
</dbReference>
<dbReference type="GO" id="GO:0009328">
    <property type="term" value="C:phenylalanine-tRNA ligase complex"/>
    <property type="evidence" value="ECO:0007669"/>
    <property type="project" value="TreeGrafter"/>
</dbReference>
<dbReference type="EMBL" id="FOQE01000019">
    <property type="protein sequence ID" value="SFH74855.1"/>
    <property type="molecule type" value="Genomic_DNA"/>
</dbReference>
<dbReference type="SUPFAM" id="SSF46955">
    <property type="entry name" value="Putative DNA-binding domain"/>
    <property type="match status" value="1"/>
</dbReference>
<dbReference type="InterPro" id="IPR045864">
    <property type="entry name" value="aa-tRNA-synth_II/BPL/LPL"/>
</dbReference>
<keyword evidence="9 15" id="KW-0067">ATP-binding</keyword>
<dbReference type="PANTHER" id="PTHR10947">
    <property type="entry name" value="PHENYLALANYL-TRNA SYNTHETASE BETA CHAIN AND LEUCINE-RICH REPEAT-CONTAINING PROTEIN 47"/>
    <property type="match status" value="1"/>
</dbReference>
<keyword evidence="21" id="KW-1185">Reference proteome</keyword>
<dbReference type="FunFam" id="3.30.56.10:FF:000002">
    <property type="entry name" value="Phenylalanine--tRNA ligase beta subunit"/>
    <property type="match status" value="1"/>
</dbReference>
<dbReference type="InterPro" id="IPR004532">
    <property type="entry name" value="Phe-tRNA-ligase_IIc_bsu_bact"/>
</dbReference>
<comment type="subunit">
    <text evidence="3 15">Tetramer of two alpha and two beta subunits.</text>
</comment>
<dbReference type="GO" id="GO:0000049">
    <property type="term" value="F:tRNA binding"/>
    <property type="evidence" value="ECO:0007669"/>
    <property type="project" value="UniProtKB-UniRule"/>
</dbReference>
<dbReference type="EC" id="6.1.1.20" evidence="15"/>
<dbReference type="NCBIfam" id="TIGR00472">
    <property type="entry name" value="pheT_bact"/>
    <property type="match status" value="1"/>
</dbReference>
<dbReference type="Pfam" id="PF03484">
    <property type="entry name" value="B5"/>
    <property type="match status" value="1"/>
</dbReference>
<evidence type="ECO:0000256" key="15">
    <source>
        <dbReference type="HAMAP-Rule" id="MF_00283"/>
    </source>
</evidence>
<dbReference type="SUPFAM" id="SSF54991">
    <property type="entry name" value="Anticodon-binding domain of PheRS"/>
    <property type="match status" value="1"/>
</dbReference>
<dbReference type="Gene3D" id="3.50.40.10">
    <property type="entry name" value="Phenylalanyl-trna Synthetase, Chain B, domain 3"/>
    <property type="match status" value="1"/>
</dbReference>
<dbReference type="SMART" id="SM00896">
    <property type="entry name" value="FDX-ACB"/>
    <property type="match status" value="1"/>
</dbReference>
<dbReference type="Gene3D" id="3.30.56.10">
    <property type="match status" value="2"/>
</dbReference>
<feature type="binding site" evidence="15">
    <location>
        <position position="462"/>
    </location>
    <ligand>
        <name>Mg(2+)</name>
        <dbReference type="ChEBI" id="CHEBI:18420"/>
        <note>shared with alpha subunit</note>
    </ligand>
</feature>
<dbReference type="Pfam" id="PF17759">
    <property type="entry name" value="tRNA_synthFbeta"/>
    <property type="match status" value="1"/>
</dbReference>
<organism evidence="20 21">
    <name type="scientific">Pisciglobus halotolerans</name>
    <dbReference type="NCBI Taxonomy" id="745365"/>
    <lineage>
        <taxon>Bacteria</taxon>
        <taxon>Bacillati</taxon>
        <taxon>Bacillota</taxon>
        <taxon>Bacilli</taxon>
        <taxon>Lactobacillales</taxon>
        <taxon>Carnobacteriaceae</taxon>
    </lineage>
</organism>
<dbReference type="SMART" id="SM00874">
    <property type="entry name" value="B5"/>
    <property type="match status" value="1"/>
</dbReference>
<dbReference type="PANTHER" id="PTHR10947:SF0">
    <property type="entry name" value="PHENYLALANINE--TRNA LIGASE BETA SUBUNIT"/>
    <property type="match status" value="1"/>
</dbReference>
<dbReference type="PROSITE" id="PS51483">
    <property type="entry name" value="B5"/>
    <property type="match status" value="1"/>
</dbReference>
<evidence type="ECO:0000256" key="5">
    <source>
        <dbReference type="ARBA" id="ARBA00022555"/>
    </source>
</evidence>
<dbReference type="Gene3D" id="3.30.930.10">
    <property type="entry name" value="Bira Bifunctional Protein, Domain 2"/>
    <property type="match status" value="1"/>
</dbReference>
<evidence type="ECO:0000256" key="4">
    <source>
        <dbReference type="ARBA" id="ARBA00022490"/>
    </source>
</evidence>
<evidence type="ECO:0000256" key="11">
    <source>
        <dbReference type="ARBA" id="ARBA00022884"/>
    </source>
</evidence>
<comment type="similarity">
    <text evidence="2 15">Belongs to the phenylalanyl-tRNA synthetase beta subunit family. Type 1 subfamily.</text>
</comment>
<dbReference type="InterPro" id="IPR005146">
    <property type="entry name" value="B3/B4_tRNA-bd"/>
</dbReference>
<comment type="catalytic activity">
    <reaction evidence="14 15">
        <text>tRNA(Phe) + L-phenylalanine + ATP = L-phenylalanyl-tRNA(Phe) + AMP + diphosphate + H(+)</text>
        <dbReference type="Rhea" id="RHEA:19413"/>
        <dbReference type="Rhea" id="RHEA-COMP:9668"/>
        <dbReference type="Rhea" id="RHEA-COMP:9699"/>
        <dbReference type="ChEBI" id="CHEBI:15378"/>
        <dbReference type="ChEBI" id="CHEBI:30616"/>
        <dbReference type="ChEBI" id="CHEBI:33019"/>
        <dbReference type="ChEBI" id="CHEBI:58095"/>
        <dbReference type="ChEBI" id="CHEBI:78442"/>
        <dbReference type="ChEBI" id="CHEBI:78531"/>
        <dbReference type="ChEBI" id="CHEBI:456215"/>
        <dbReference type="EC" id="6.1.1.20"/>
    </reaction>
</comment>
<evidence type="ECO:0000256" key="13">
    <source>
        <dbReference type="ARBA" id="ARBA00023146"/>
    </source>
</evidence>
<dbReference type="InterPro" id="IPR002547">
    <property type="entry name" value="tRNA-bd_dom"/>
</dbReference>
<dbReference type="InterPro" id="IPR033714">
    <property type="entry name" value="tRNA_bind_bactPheRS"/>
</dbReference>
<dbReference type="GO" id="GO:0000287">
    <property type="term" value="F:magnesium ion binding"/>
    <property type="evidence" value="ECO:0007669"/>
    <property type="project" value="UniProtKB-UniRule"/>
</dbReference>
<keyword evidence="5 16" id="KW-0820">tRNA-binding</keyword>
<dbReference type="GO" id="GO:0140096">
    <property type="term" value="F:catalytic activity, acting on a protein"/>
    <property type="evidence" value="ECO:0007669"/>
    <property type="project" value="UniProtKB-ARBA"/>
</dbReference>
<name>A0A1I3CK42_9LACT</name>
<evidence type="ECO:0000256" key="2">
    <source>
        <dbReference type="ARBA" id="ARBA00008653"/>
    </source>
</evidence>
<keyword evidence="10 15" id="KW-0460">Magnesium</keyword>
<dbReference type="GO" id="GO:0006432">
    <property type="term" value="P:phenylalanyl-tRNA aminoacylation"/>
    <property type="evidence" value="ECO:0007669"/>
    <property type="project" value="UniProtKB-UniRule"/>
</dbReference>
<evidence type="ECO:0000256" key="16">
    <source>
        <dbReference type="PROSITE-ProRule" id="PRU00209"/>
    </source>
</evidence>
<dbReference type="CDD" id="cd00769">
    <property type="entry name" value="PheRS_beta_core"/>
    <property type="match status" value="1"/>
</dbReference>
<dbReference type="PROSITE" id="PS50886">
    <property type="entry name" value="TRBD"/>
    <property type="match status" value="1"/>
</dbReference>
<evidence type="ECO:0000256" key="6">
    <source>
        <dbReference type="ARBA" id="ARBA00022598"/>
    </source>
</evidence>
<dbReference type="InterPro" id="IPR041616">
    <property type="entry name" value="PheRS_beta_core"/>
</dbReference>
<dbReference type="FunFam" id="3.30.930.10:FF:000022">
    <property type="entry name" value="Phenylalanine--tRNA ligase beta subunit"/>
    <property type="match status" value="1"/>
</dbReference>